<name>A0A9W7T4S0_TRIRA</name>
<proteinExistence type="predicted"/>
<accession>A0A9W7T4S0</accession>
<dbReference type="AlphaFoldDB" id="A0A9W7T4S0"/>
<reference evidence="2" key="1">
    <citation type="submission" date="2021-02" db="EMBL/GenBank/DDBJ databases">
        <title>Comparative genomics reveals that relaxation of natural selection precedes convergent phenotypic evolution of cavefish.</title>
        <authorList>
            <person name="Peng Z."/>
        </authorList>
    </citation>
    <scope>NUCLEOTIDE SEQUENCE</scope>
    <source>
        <tissue evidence="2">Muscle</tissue>
    </source>
</reference>
<evidence type="ECO:0000313" key="3">
    <source>
        <dbReference type="Proteomes" id="UP001059041"/>
    </source>
</evidence>
<dbReference type="EMBL" id="JAFHDT010000024">
    <property type="protein sequence ID" value="KAI7791725.1"/>
    <property type="molecule type" value="Genomic_DNA"/>
</dbReference>
<evidence type="ECO:0000313" key="2">
    <source>
        <dbReference type="EMBL" id="KAI7791725.1"/>
    </source>
</evidence>
<evidence type="ECO:0000259" key="1">
    <source>
        <dbReference type="Pfam" id="PF13966"/>
    </source>
</evidence>
<sequence length="441" mass="53142">MRSDLNFDPIIKKSNNRFNMWLQRDLSLYGRVLSSKAEGISRSVYVSLSLDIPRNIVKKLDKSLFEFIWRKKAHYLRKETLNNVFKIKWITQYLKKNLWNTFPSFLFKSLGGLQFLIRCNYSIDKIPVKLARFHQQALMAWMLAYKHKFSPRRYYIWNNRDILYKHKSLFFNIWFDNNIVLVIQLMNRDGDLLSYTEFLDKFKIPIRPREYAIVMDAIPRKVLFLLKYVCNDNPNLDHTKNKFFIGNSNIFKDNITNNCIRNVINTVTYPSARFFWSSIFGDLNWRKAWRIVNKFFVNNKVKEVSYKIMHRIYPVKHVLERFKLNIDYSCEFCNKEKEKIFHLFFHCIYTKIFWVDVENFITRILFVAAKLNGSDIMLYYIIQLIVLMGKFHIHKMKWSGSKPNFFHFINEFKQYCDMLHGCKSGKACRTSNIVHKFELDS</sequence>
<gene>
    <name evidence="2" type="ORF">IRJ41_005592</name>
</gene>
<dbReference type="Proteomes" id="UP001059041">
    <property type="component" value="Linkage Group LG24"/>
</dbReference>
<protein>
    <recommendedName>
        <fullName evidence="1">Reverse transcriptase zinc-binding domain-containing protein</fullName>
    </recommendedName>
</protein>
<feature type="domain" description="Reverse transcriptase zinc-binding" evidence="1">
    <location>
        <begin position="275"/>
        <end position="354"/>
    </location>
</feature>
<dbReference type="InterPro" id="IPR026960">
    <property type="entry name" value="RVT-Znf"/>
</dbReference>
<keyword evidence="3" id="KW-1185">Reference proteome</keyword>
<organism evidence="2 3">
    <name type="scientific">Triplophysa rosa</name>
    <name type="common">Cave loach</name>
    <dbReference type="NCBI Taxonomy" id="992332"/>
    <lineage>
        <taxon>Eukaryota</taxon>
        <taxon>Metazoa</taxon>
        <taxon>Chordata</taxon>
        <taxon>Craniata</taxon>
        <taxon>Vertebrata</taxon>
        <taxon>Euteleostomi</taxon>
        <taxon>Actinopterygii</taxon>
        <taxon>Neopterygii</taxon>
        <taxon>Teleostei</taxon>
        <taxon>Ostariophysi</taxon>
        <taxon>Cypriniformes</taxon>
        <taxon>Nemacheilidae</taxon>
        <taxon>Triplophysa</taxon>
    </lineage>
</organism>
<dbReference type="Pfam" id="PF13966">
    <property type="entry name" value="zf-RVT"/>
    <property type="match status" value="1"/>
</dbReference>
<comment type="caution">
    <text evidence="2">The sequence shown here is derived from an EMBL/GenBank/DDBJ whole genome shotgun (WGS) entry which is preliminary data.</text>
</comment>